<dbReference type="RefSeq" id="WP_186834700.1">
    <property type="nucleotide sequence ID" value="NZ_JACOOQ010000003.1"/>
</dbReference>
<name>A0A8I0DNS1_9CLOT</name>
<dbReference type="InterPro" id="IPR046650">
    <property type="entry name" value="DUF6762"/>
</dbReference>
<evidence type="ECO:0000313" key="2">
    <source>
        <dbReference type="Proteomes" id="UP000662088"/>
    </source>
</evidence>
<evidence type="ECO:0000313" key="1">
    <source>
        <dbReference type="EMBL" id="MBC5639431.1"/>
    </source>
</evidence>
<dbReference type="Proteomes" id="UP000662088">
    <property type="component" value="Unassembled WGS sequence"/>
</dbReference>
<keyword evidence="2" id="KW-1185">Reference proteome</keyword>
<dbReference type="AlphaFoldDB" id="A0A8I0DNS1"/>
<dbReference type="EMBL" id="JACOOQ010000003">
    <property type="protein sequence ID" value="MBC5639431.1"/>
    <property type="molecule type" value="Genomic_DNA"/>
</dbReference>
<sequence>MDYSSLILMERDNETGFVSKEVGSFQVSEGAEFVKNFYVKGDTVYFIFDTKEDVEEWQYSAIYDLFDYELFKGEGLDIEDIEDEYNPTFLVKFEYKDDYDYLKEKLDLCIELVEESMEKVFKNIEGKEEEYK</sequence>
<protein>
    <submittedName>
        <fullName evidence="1">Uncharacterized protein</fullName>
    </submittedName>
</protein>
<accession>A0A8I0DNS1</accession>
<gene>
    <name evidence="1" type="ORF">H8R92_03100</name>
</gene>
<reference evidence="1" key="1">
    <citation type="submission" date="2020-08" db="EMBL/GenBank/DDBJ databases">
        <title>Genome public.</title>
        <authorList>
            <person name="Liu C."/>
            <person name="Sun Q."/>
        </authorList>
    </citation>
    <scope>NUCLEOTIDE SEQUENCE</scope>
    <source>
        <strain evidence="1">NSJ-42</strain>
    </source>
</reference>
<organism evidence="1 2">
    <name type="scientific">Clostridium lentum</name>
    <dbReference type="NCBI Taxonomy" id="2763037"/>
    <lineage>
        <taxon>Bacteria</taxon>
        <taxon>Bacillati</taxon>
        <taxon>Bacillota</taxon>
        <taxon>Clostridia</taxon>
        <taxon>Eubacteriales</taxon>
        <taxon>Clostridiaceae</taxon>
        <taxon>Clostridium</taxon>
    </lineage>
</organism>
<comment type="caution">
    <text evidence="1">The sequence shown here is derived from an EMBL/GenBank/DDBJ whole genome shotgun (WGS) entry which is preliminary data.</text>
</comment>
<proteinExistence type="predicted"/>
<dbReference type="Pfam" id="PF20548">
    <property type="entry name" value="DUF6762"/>
    <property type="match status" value="1"/>
</dbReference>